<name>A0A1V6Q2C2_9EURO</name>
<dbReference type="InterPro" id="IPR051490">
    <property type="entry name" value="THEM6_lcsJ_thioesterase"/>
</dbReference>
<gene>
    <name evidence="2" type="ORF">PENANT_c017G01212</name>
</gene>
<organism evidence="2 3">
    <name type="scientific">Penicillium antarcticum</name>
    <dbReference type="NCBI Taxonomy" id="416450"/>
    <lineage>
        <taxon>Eukaryota</taxon>
        <taxon>Fungi</taxon>
        <taxon>Dikarya</taxon>
        <taxon>Ascomycota</taxon>
        <taxon>Pezizomycotina</taxon>
        <taxon>Eurotiomycetes</taxon>
        <taxon>Eurotiomycetidae</taxon>
        <taxon>Eurotiales</taxon>
        <taxon>Aspergillaceae</taxon>
        <taxon>Penicillium</taxon>
    </lineage>
</organism>
<proteinExistence type="inferred from homology"/>
<dbReference type="SUPFAM" id="SSF54637">
    <property type="entry name" value="Thioesterase/thiol ester dehydrase-isomerase"/>
    <property type="match status" value="1"/>
</dbReference>
<dbReference type="InterPro" id="IPR029069">
    <property type="entry name" value="HotDog_dom_sf"/>
</dbReference>
<sequence length="297" mass="32652">MASNMLHIESEDIPINVACSLLFRLCLNKNPIPPPTLATQPVFQPTIWKSSTPLGEIDFLGHKSNATYLTDFDSARVYHLSSLFRLGYDKWKKEQDGVFPVLPVLAGVECSFKRPIKPGQRYDIVTRIIGWDLKWCFVVSYFVKEGVFQPGYFSDSKKRAKERVMGENGEEGDLEKGRCGEKHGDGKDVVLAVVMGRMVFKNGRKTISPVQFLSDCELIPAVGECGSPGSCTVVNSVGQSGADDGSGPSVNAIDQQMVIAKAIEEKRLKGLEIAQSINSLDDGVPFDAHEDVAFSKF</sequence>
<evidence type="ECO:0008006" key="4">
    <source>
        <dbReference type="Google" id="ProtNLM"/>
    </source>
</evidence>
<protein>
    <recommendedName>
        <fullName evidence="4">Thioesterase domain-containing protein</fullName>
    </recommendedName>
</protein>
<dbReference type="Proteomes" id="UP000191672">
    <property type="component" value="Unassembled WGS sequence"/>
</dbReference>
<dbReference type="PANTHER" id="PTHR12475:SF4">
    <property type="entry name" value="PROTEIN THEM6"/>
    <property type="match status" value="1"/>
</dbReference>
<accession>A0A1V6Q2C2</accession>
<dbReference type="EMBL" id="MDYN01000017">
    <property type="protein sequence ID" value="OQD83375.1"/>
    <property type="molecule type" value="Genomic_DNA"/>
</dbReference>
<evidence type="ECO:0000313" key="2">
    <source>
        <dbReference type="EMBL" id="OQD83375.1"/>
    </source>
</evidence>
<evidence type="ECO:0000313" key="3">
    <source>
        <dbReference type="Proteomes" id="UP000191672"/>
    </source>
</evidence>
<reference evidence="3" key="1">
    <citation type="journal article" date="2017" name="Nat. Microbiol.">
        <title>Global analysis of biosynthetic gene clusters reveals vast potential of secondary metabolite production in Penicillium species.</title>
        <authorList>
            <person name="Nielsen J.C."/>
            <person name="Grijseels S."/>
            <person name="Prigent S."/>
            <person name="Ji B."/>
            <person name="Dainat J."/>
            <person name="Nielsen K.F."/>
            <person name="Frisvad J.C."/>
            <person name="Workman M."/>
            <person name="Nielsen J."/>
        </authorList>
    </citation>
    <scope>NUCLEOTIDE SEQUENCE [LARGE SCALE GENOMIC DNA]</scope>
    <source>
        <strain evidence="3">IBT 31811</strain>
    </source>
</reference>
<dbReference type="Gene3D" id="3.10.129.10">
    <property type="entry name" value="Hotdog Thioesterase"/>
    <property type="match status" value="1"/>
</dbReference>
<dbReference type="AlphaFoldDB" id="A0A1V6Q2C2"/>
<comment type="caution">
    <text evidence="2">The sequence shown here is derived from an EMBL/GenBank/DDBJ whole genome shotgun (WGS) entry which is preliminary data.</text>
</comment>
<dbReference type="Pfam" id="PF13279">
    <property type="entry name" value="4HBT_2"/>
    <property type="match status" value="1"/>
</dbReference>
<dbReference type="CDD" id="cd00586">
    <property type="entry name" value="4HBT"/>
    <property type="match status" value="1"/>
</dbReference>
<comment type="similarity">
    <text evidence="1">Belongs to the lcsJ thioesterase family.</text>
</comment>
<keyword evidence="3" id="KW-1185">Reference proteome</keyword>
<dbReference type="PANTHER" id="PTHR12475">
    <property type="match status" value="1"/>
</dbReference>
<evidence type="ECO:0000256" key="1">
    <source>
        <dbReference type="ARBA" id="ARBA00038476"/>
    </source>
</evidence>